<name>A0ABS2EH48_9FIRM</name>
<dbReference type="Gene3D" id="3.90.110.10">
    <property type="entry name" value="Lactate dehydrogenase/glycoside hydrolase, family 4, C-terminal"/>
    <property type="match status" value="1"/>
</dbReference>
<comment type="caution">
    <text evidence="9">The sequence shown here is derived from an EMBL/GenBank/DDBJ whole genome shotgun (WGS) entry which is preliminary data.</text>
</comment>
<evidence type="ECO:0000256" key="6">
    <source>
        <dbReference type="ARBA" id="ARBA00023211"/>
    </source>
</evidence>
<dbReference type="EMBL" id="JACJKH010000011">
    <property type="protein sequence ID" value="MBM6744173.1"/>
    <property type="molecule type" value="Genomic_DNA"/>
</dbReference>
<keyword evidence="7" id="KW-0326">Glycosidase</keyword>
<dbReference type="PANTHER" id="PTHR32092">
    <property type="entry name" value="6-PHOSPHO-BETA-GLUCOSIDASE-RELATED"/>
    <property type="match status" value="1"/>
</dbReference>
<organism evidence="9 10">
    <name type="scientific">Drancourtella massiliensis</name>
    <dbReference type="NCBI Taxonomy" id="1632013"/>
    <lineage>
        <taxon>Bacteria</taxon>
        <taxon>Bacillati</taxon>
        <taxon>Bacillota</taxon>
        <taxon>Clostridia</taxon>
        <taxon>Eubacteriales</taxon>
        <taxon>Oscillospiraceae</taxon>
        <taxon>Drancourtella</taxon>
    </lineage>
</organism>
<sequence>MVVHFGNRNQLSYHITYRTLYHDTGDIQYVNVRNNGAILDLPADSAVEVACRITADGPKPLATGELKVSISGYVHMIKAFERMTIEAAVKGDRNLAVAALNLNPLCPSDELANIVVDELLEAHKEYLPQFFKNQTSFR</sequence>
<protein>
    <recommendedName>
        <fullName evidence="8">Glycosyl hydrolase family 4 C-terminal domain-containing protein</fullName>
    </recommendedName>
</protein>
<reference evidence="9 10" key="1">
    <citation type="journal article" date="2021" name="Sci. Rep.">
        <title>The distribution of antibiotic resistance genes in chicken gut microbiota commensals.</title>
        <authorList>
            <person name="Juricova H."/>
            <person name="Matiasovicova J."/>
            <person name="Kubasova T."/>
            <person name="Cejkova D."/>
            <person name="Rychlik I."/>
        </authorList>
    </citation>
    <scope>NUCLEOTIDE SEQUENCE [LARGE SCALE GENOMIC DNA]</scope>
    <source>
        <strain evidence="9 10">An770</strain>
    </source>
</reference>
<gene>
    <name evidence="9" type="ORF">H6A32_07595</name>
</gene>
<comment type="cofactor">
    <cofactor evidence="1">
        <name>NAD(+)</name>
        <dbReference type="ChEBI" id="CHEBI:57540"/>
    </cofactor>
</comment>
<proteinExistence type="predicted"/>
<keyword evidence="5" id="KW-0520">NAD</keyword>
<evidence type="ECO:0000313" key="10">
    <source>
        <dbReference type="Proteomes" id="UP000775686"/>
    </source>
</evidence>
<dbReference type="InterPro" id="IPR022616">
    <property type="entry name" value="Glyco_hydro_4_C"/>
</dbReference>
<evidence type="ECO:0000259" key="8">
    <source>
        <dbReference type="Pfam" id="PF11975"/>
    </source>
</evidence>
<evidence type="ECO:0000256" key="7">
    <source>
        <dbReference type="ARBA" id="ARBA00023295"/>
    </source>
</evidence>
<evidence type="ECO:0000256" key="1">
    <source>
        <dbReference type="ARBA" id="ARBA00001911"/>
    </source>
</evidence>
<keyword evidence="4" id="KW-0378">Hydrolase</keyword>
<comment type="subunit">
    <text evidence="2">Homotetramer.</text>
</comment>
<evidence type="ECO:0000256" key="5">
    <source>
        <dbReference type="ARBA" id="ARBA00023027"/>
    </source>
</evidence>
<accession>A0ABS2EH48</accession>
<evidence type="ECO:0000313" key="9">
    <source>
        <dbReference type="EMBL" id="MBM6744173.1"/>
    </source>
</evidence>
<keyword evidence="10" id="KW-1185">Reference proteome</keyword>
<evidence type="ECO:0000256" key="4">
    <source>
        <dbReference type="ARBA" id="ARBA00022801"/>
    </source>
</evidence>
<dbReference type="InterPro" id="IPR015955">
    <property type="entry name" value="Lactate_DH/Glyco_Ohase_4_C"/>
</dbReference>
<feature type="domain" description="Glycosyl hydrolase family 4 C-terminal" evidence="8">
    <location>
        <begin position="18"/>
        <end position="105"/>
    </location>
</feature>
<evidence type="ECO:0000256" key="2">
    <source>
        <dbReference type="ARBA" id="ARBA00011881"/>
    </source>
</evidence>
<keyword evidence="3" id="KW-0479">Metal-binding</keyword>
<evidence type="ECO:0000256" key="3">
    <source>
        <dbReference type="ARBA" id="ARBA00022723"/>
    </source>
</evidence>
<dbReference type="Pfam" id="PF11975">
    <property type="entry name" value="Glyco_hydro_4C"/>
    <property type="match status" value="1"/>
</dbReference>
<dbReference type="PANTHER" id="PTHR32092:SF5">
    <property type="entry name" value="6-PHOSPHO-BETA-GLUCOSIDASE"/>
    <property type="match status" value="1"/>
</dbReference>
<dbReference type="Proteomes" id="UP000775686">
    <property type="component" value="Unassembled WGS sequence"/>
</dbReference>
<keyword evidence="6" id="KW-0464">Manganese</keyword>
<dbReference type="InterPro" id="IPR001088">
    <property type="entry name" value="Glyco_hydro_4"/>
</dbReference>
<dbReference type="SUPFAM" id="SSF56327">
    <property type="entry name" value="LDH C-terminal domain-like"/>
    <property type="match status" value="1"/>
</dbReference>